<dbReference type="InterPro" id="IPR036770">
    <property type="entry name" value="Ankyrin_rpt-contain_sf"/>
</dbReference>
<evidence type="ECO:0000313" key="4">
    <source>
        <dbReference type="EMBL" id="KAK9765747.1"/>
    </source>
</evidence>
<keyword evidence="2" id="KW-0863">Zinc-finger</keyword>
<dbReference type="Gene3D" id="1.25.40.20">
    <property type="entry name" value="Ankyrin repeat-containing domain"/>
    <property type="match status" value="1"/>
</dbReference>
<name>A0ABR2WW48_9FUNG</name>
<accession>A0ABR2WW48</accession>
<dbReference type="Pfam" id="PF00023">
    <property type="entry name" value="Ank"/>
    <property type="match status" value="1"/>
</dbReference>
<dbReference type="Proteomes" id="UP001479436">
    <property type="component" value="Unassembled WGS sequence"/>
</dbReference>
<keyword evidence="1" id="KW-0040">ANK repeat</keyword>
<dbReference type="PROSITE" id="PS50297">
    <property type="entry name" value="ANK_REP_REGION"/>
    <property type="match status" value="1"/>
</dbReference>
<keyword evidence="5" id="KW-1185">Reference proteome</keyword>
<dbReference type="Pfam" id="PF00642">
    <property type="entry name" value="zf-CCCH"/>
    <property type="match status" value="1"/>
</dbReference>
<organism evidence="4 5">
    <name type="scientific">Basidiobolus ranarum</name>
    <dbReference type="NCBI Taxonomy" id="34480"/>
    <lineage>
        <taxon>Eukaryota</taxon>
        <taxon>Fungi</taxon>
        <taxon>Fungi incertae sedis</taxon>
        <taxon>Zoopagomycota</taxon>
        <taxon>Entomophthoromycotina</taxon>
        <taxon>Basidiobolomycetes</taxon>
        <taxon>Basidiobolales</taxon>
        <taxon>Basidiobolaceae</taxon>
        <taxon>Basidiobolus</taxon>
    </lineage>
</organism>
<dbReference type="SMART" id="SM00356">
    <property type="entry name" value="ZnF_C3H1"/>
    <property type="match status" value="1"/>
</dbReference>
<protein>
    <recommendedName>
        <fullName evidence="3">C3H1-type domain-containing protein</fullName>
    </recommendedName>
</protein>
<dbReference type="PROSITE" id="PS50088">
    <property type="entry name" value="ANK_REPEAT"/>
    <property type="match status" value="1"/>
</dbReference>
<reference evidence="4 5" key="1">
    <citation type="submission" date="2023-04" db="EMBL/GenBank/DDBJ databases">
        <title>Genome of Basidiobolus ranarum AG-B5.</title>
        <authorList>
            <person name="Stajich J.E."/>
            <person name="Carter-House D."/>
            <person name="Gryganskyi A."/>
        </authorList>
    </citation>
    <scope>NUCLEOTIDE SEQUENCE [LARGE SCALE GENOMIC DNA]</scope>
    <source>
        <strain evidence="4 5">AG-B5</strain>
    </source>
</reference>
<proteinExistence type="predicted"/>
<evidence type="ECO:0000313" key="5">
    <source>
        <dbReference type="Proteomes" id="UP001479436"/>
    </source>
</evidence>
<dbReference type="SMART" id="SM00248">
    <property type="entry name" value="ANK"/>
    <property type="match status" value="1"/>
</dbReference>
<feature type="repeat" description="ANK" evidence="1">
    <location>
        <begin position="35"/>
        <end position="67"/>
    </location>
</feature>
<feature type="zinc finger region" description="C3H1-type" evidence="2">
    <location>
        <begin position="117"/>
        <end position="144"/>
    </location>
</feature>
<evidence type="ECO:0000256" key="2">
    <source>
        <dbReference type="PROSITE-ProRule" id="PRU00723"/>
    </source>
</evidence>
<evidence type="ECO:0000259" key="3">
    <source>
        <dbReference type="PROSITE" id="PS50103"/>
    </source>
</evidence>
<keyword evidence="2" id="KW-0862">Zinc</keyword>
<dbReference type="EMBL" id="JASJQH010000230">
    <property type="protein sequence ID" value="KAK9765747.1"/>
    <property type="molecule type" value="Genomic_DNA"/>
</dbReference>
<evidence type="ECO:0000256" key="1">
    <source>
        <dbReference type="PROSITE-ProRule" id="PRU00023"/>
    </source>
</evidence>
<dbReference type="InterPro" id="IPR000571">
    <property type="entry name" value="Znf_CCCH"/>
</dbReference>
<dbReference type="InterPro" id="IPR002110">
    <property type="entry name" value="Ankyrin_rpt"/>
</dbReference>
<feature type="domain" description="C3H1-type" evidence="3">
    <location>
        <begin position="117"/>
        <end position="144"/>
    </location>
</feature>
<comment type="caution">
    <text evidence="4">The sequence shown here is derived from an EMBL/GenBank/DDBJ whole genome shotgun (WGS) entry which is preliminary data.</text>
</comment>
<sequence>MIITALWKAANEGDITSLRFELLNTPEHLDTPDALGRTPLMIASKGNHVQAVRELLLAGADPDVKNELGTATEFTTNGKIVKMITDVREGLVPEMPTPGSATFKEAGFDVSDDRRSSTNSLDCPFLRRGSCPNGKRCSFSHPKEEDIVDSEEEEGVAEQQQRMRNCGFTDDEVQVLLSQGVRPTDENAWDVLASLAKCDRYREGISYDVLKKIHHIVYENSSARDFNRLSTGYEHGEIIHEDDEDTSSIEELEDLINNYHLSDGAATPEITSGKVKPYTTIWTVTNESVQ</sequence>
<dbReference type="SUPFAM" id="SSF48403">
    <property type="entry name" value="Ankyrin repeat"/>
    <property type="match status" value="1"/>
</dbReference>
<dbReference type="Gene3D" id="4.10.1000.10">
    <property type="entry name" value="Zinc finger, CCCH-type"/>
    <property type="match status" value="1"/>
</dbReference>
<keyword evidence="2" id="KW-0479">Metal-binding</keyword>
<gene>
    <name evidence="4" type="ORF">K7432_005682</name>
</gene>
<dbReference type="PROSITE" id="PS50103">
    <property type="entry name" value="ZF_C3H1"/>
    <property type="match status" value="1"/>
</dbReference>